<accession>A0A8T1VU26</accession>
<evidence type="ECO:0000313" key="2">
    <source>
        <dbReference type="Proteomes" id="UP000694044"/>
    </source>
</evidence>
<organism evidence="1 2">
    <name type="scientific">Phytophthora pseudosyringae</name>
    <dbReference type="NCBI Taxonomy" id="221518"/>
    <lineage>
        <taxon>Eukaryota</taxon>
        <taxon>Sar</taxon>
        <taxon>Stramenopiles</taxon>
        <taxon>Oomycota</taxon>
        <taxon>Peronosporomycetes</taxon>
        <taxon>Peronosporales</taxon>
        <taxon>Peronosporaceae</taxon>
        <taxon>Phytophthora</taxon>
    </lineage>
</organism>
<gene>
    <name evidence="1" type="ORF">PHYPSEUDO_002160</name>
</gene>
<evidence type="ECO:0000313" key="1">
    <source>
        <dbReference type="EMBL" id="KAG7384845.1"/>
    </source>
</evidence>
<name>A0A8T1VU26_9STRA</name>
<comment type="caution">
    <text evidence="1">The sequence shown here is derived from an EMBL/GenBank/DDBJ whole genome shotgun (WGS) entry which is preliminary data.</text>
</comment>
<protein>
    <submittedName>
        <fullName evidence="1">Uncharacterized protein</fullName>
    </submittedName>
</protein>
<sequence>MHCSTPKPCALNALQLDDDGKRIEFKKYFLALVVVQISLESSEGWHRFETNLNKEVVIHYVTLIQKEQGDQHCGCDATEQNHACSHRSLVGHHATRICSIIKEVKGGPRERMPVHQQPQSLQLPSPQLKTPDEQFVTVVLQEMLRIKGLGRGDSFVREKQQLLQNLCVLHLQEQLLTE</sequence>
<proteinExistence type="predicted"/>
<dbReference type="AlphaFoldDB" id="A0A8T1VU26"/>
<keyword evidence="2" id="KW-1185">Reference proteome</keyword>
<reference evidence="1" key="1">
    <citation type="submission" date="2021-02" db="EMBL/GenBank/DDBJ databases">
        <authorList>
            <person name="Palmer J.M."/>
        </authorList>
    </citation>
    <scope>NUCLEOTIDE SEQUENCE</scope>
    <source>
        <strain evidence="1">SCRP734</strain>
    </source>
</reference>
<dbReference type="Proteomes" id="UP000694044">
    <property type="component" value="Unassembled WGS sequence"/>
</dbReference>
<dbReference type="EMBL" id="JAGDFM010000136">
    <property type="protein sequence ID" value="KAG7384845.1"/>
    <property type="molecule type" value="Genomic_DNA"/>
</dbReference>